<proteinExistence type="inferred from homology"/>
<evidence type="ECO:0000313" key="6">
    <source>
        <dbReference type="Proteomes" id="UP001189122"/>
    </source>
</evidence>
<protein>
    <submittedName>
        <fullName evidence="5">Uncharacterized protein</fullName>
    </submittedName>
</protein>
<organism evidence="5">
    <name type="scientific">Spirodela intermedia</name>
    <name type="common">Intermediate duckweed</name>
    <dbReference type="NCBI Taxonomy" id="51605"/>
    <lineage>
        <taxon>Eukaryota</taxon>
        <taxon>Viridiplantae</taxon>
        <taxon>Streptophyta</taxon>
        <taxon>Embryophyta</taxon>
        <taxon>Tracheophyta</taxon>
        <taxon>Spermatophyta</taxon>
        <taxon>Magnoliopsida</taxon>
        <taxon>Liliopsida</taxon>
        <taxon>Araceae</taxon>
        <taxon>Lemnoideae</taxon>
        <taxon>Spirodela</taxon>
    </lineage>
</organism>
<evidence type="ECO:0000256" key="2">
    <source>
        <dbReference type="ARBA" id="ARBA00022702"/>
    </source>
</evidence>
<keyword evidence="2" id="KW-0372">Hormone</keyword>
<dbReference type="PANTHER" id="PTHR33136">
    <property type="entry name" value="RAPID ALKALINIZATION FACTOR-LIKE"/>
    <property type="match status" value="1"/>
</dbReference>
<gene>
    <name evidence="5" type="ORF">SI7747_07009827</name>
</gene>
<dbReference type="PANTHER" id="PTHR33136:SF13">
    <property type="entry name" value="OS10G0328900 PROTEIN"/>
    <property type="match status" value="1"/>
</dbReference>
<keyword evidence="3" id="KW-0732">Signal</keyword>
<evidence type="ECO:0000256" key="1">
    <source>
        <dbReference type="ARBA" id="ARBA00009178"/>
    </source>
</evidence>
<keyword evidence="4" id="KW-1015">Disulfide bond</keyword>
<dbReference type="AlphaFoldDB" id="A0A7I8J0E3"/>
<dbReference type="Proteomes" id="UP001189122">
    <property type="component" value="Unassembled WGS sequence"/>
</dbReference>
<name>A0A7I8J0E3_SPIIN</name>
<keyword evidence="6" id="KW-1185">Reference proteome</keyword>
<evidence type="ECO:0000313" key="5">
    <source>
        <dbReference type="EMBL" id="CAA2623926.1"/>
    </source>
</evidence>
<dbReference type="GO" id="GO:0009506">
    <property type="term" value="C:plasmodesma"/>
    <property type="evidence" value="ECO:0007669"/>
    <property type="project" value="TreeGrafter"/>
</dbReference>
<evidence type="ECO:0000256" key="3">
    <source>
        <dbReference type="ARBA" id="ARBA00022729"/>
    </source>
</evidence>
<evidence type="ECO:0000256" key="4">
    <source>
        <dbReference type="ARBA" id="ARBA00023157"/>
    </source>
</evidence>
<accession>A0A7I8J0E3</accession>
<dbReference type="GO" id="GO:0005179">
    <property type="term" value="F:hormone activity"/>
    <property type="evidence" value="ECO:0007669"/>
    <property type="project" value="UniProtKB-KW"/>
</dbReference>
<dbReference type="GO" id="GO:0019722">
    <property type="term" value="P:calcium-mediated signaling"/>
    <property type="evidence" value="ECO:0007669"/>
    <property type="project" value="TreeGrafter"/>
</dbReference>
<dbReference type="EMBL" id="CACRZD030000007">
    <property type="protein sequence ID" value="CAA6663442.1"/>
    <property type="molecule type" value="Genomic_DNA"/>
</dbReference>
<dbReference type="InterPro" id="IPR008801">
    <property type="entry name" value="RALF"/>
</dbReference>
<dbReference type="Pfam" id="PF05498">
    <property type="entry name" value="RALF"/>
    <property type="match status" value="1"/>
</dbReference>
<dbReference type="EMBL" id="LR743594">
    <property type="protein sequence ID" value="CAA2623926.1"/>
    <property type="molecule type" value="Genomic_DNA"/>
</dbReference>
<reference evidence="5 6" key="1">
    <citation type="submission" date="2019-12" db="EMBL/GenBank/DDBJ databases">
        <authorList>
            <person name="Scholz U."/>
            <person name="Mascher M."/>
            <person name="Fiebig A."/>
        </authorList>
    </citation>
    <scope>NUCLEOTIDE SEQUENCE</scope>
</reference>
<comment type="similarity">
    <text evidence="1">Belongs to the plant rapid alkalinization factor (RALF) family.</text>
</comment>
<sequence>MSVLAGWVSARSSCTGTVAECLAEDEDEFSLDSESNRRILAASGYISYAALRRGSVPCSRRGASYYNCRPGAQANPYRRGCNAITRCRS</sequence>